<dbReference type="Pfam" id="PF02575">
    <property type="entry name" value="YbaB_DNA_bd"/>
    <property type="match status" value="1"/>
</dbReference>
<gene>
    <name evidence="1" type="ORF">Prum_023850</name>
</gene>
<dbReference type="GO" id="GO:0003677">
    <property type="term" value="F:DNA binding"/>
    <property type="evidence" value="ECO:0007669"/>
    <property type="project" value="InterPro"/>
</dbReference>
<keyword evidence="2" id="KW-1185">Reference proteome</keyword>
<dbReference type="EMBL" id="BLPG01000001">
    <property type="protein sequence ID" value="GFJ88743.1"/>
    <property type="molecule type" value="Genomic_DNA"/>
</dbReference>
<organism evidence="1 2">
    <name type="scientific">Phytohabitans rumicis</name>
    <dbReference type="NCBI Taxonomy" id="1076125"/>
    <lineage>
        <taxon>Bacteria</taxon>
        <taxon>Bacillati</taxon>
        <taxon>Actinomycetota</taxon>
        <taxon>Actinomycetes</taxon>
        <taxon>Micromonosporales</taxon>
        <taxon>Micromonosporaceae</taxon>
    </lineage>
</organism>
<name>A0A6V8KUI9_9ACTN</name>
<reference evidence="1 2" key="1">
    <citation type="submission" date="2020-03" db="EMBL/GenBank/DDBJ databases">
        <title>Whole genome shotgun sequence of Phytohabitans rumicis NBRC 108638.</title>
        <authorList>
            <person name="Komaki H."/>
            <person name="Tamura T."/>
        </authorList>
    </citation>
    <scope>NUCLEOTIDE SEQUENCE [LARGE SCALE GENOMIC DNA]</scope>
    <source>
        <strain evidence="1 2">NBRC 108638</strain>
    </source>
</reference>
<dbReference type="SUPFAM" id="SSF82607">
    <property type="entry name" value="YbaB-like"/>
    <property type="match status" value="1"/>
</dbReference>
<dbReference type="Gene3D" id="3.30.1310.10">
    <property type="entry name" value="Nucleoid-associated protein YbaB-like domain"/>
    <property type="match status" value="1"/>
</dbReference>
<sequence>MERPQWSAIRGVIDQLQHSLESAAQTRQQVMEVTGTAWSDDKLIKAVVGPRGQLIELEIDPRVYRTPNSKALSATILSTVRAAVEDANKKTREIVDKIMPKDPGPGLIGKTDFDVLMESHDADLPHALKKNEEDGRGYVS</sequence>
<evidence type="ECO:0000313" key="2">
    <source>
        <dbReference type="Proteomes" id="UP000482960"/>
    </source>
</evidence>
<evidence type="ECO:0000313" key="1">
    <source>
        <dbReference type="EMBL" id="GFJ88743.1"/>
    </source>
</evidence>
<evidence type="ECO:0008006" key="3">
    <source>
        <dbReference type="Google" id="ProtNLM"/>
    </source>
</evidence>
<proteinExistence type="predicted"/>
<accession>A0A6V8KUI9</accession>
<protein>
    <recommendedName>
        <fullName evidence="3">DNA-binding protein</fullName>
    </recommendedName>
</protein>
<dbReference type="RefSeq" id="WP_173076230.1">
    <property type="nucleotide sequence ID" value="NZ_BAABJB010000045.1"/>
</dbReference>
<dbReference type="AlphaFoldDB" id="A0A6V8KUI9"/>
<dbReference type="Proteomes" id="UP000482960">
    <property type="component" value="Unassembled WGS sequence"/>
</dbReference>
<dbReference type="InterPro" id="IPR036894">
    <property type="entry name" value="YbaB-like_sf"/>
</dbReference>
<reference evidence="1 2" key="2">
    <citation type="submission" date="2020-03" db="EMBL/GenBank/DDBJ databases">
        <authorList>
            <person name="Ichikawa N."/>
            <person name="Kimura A."/>
            <person name="Kitahashi Y."/>
            <person name="Uohara A."/>
        </authorList>
    </citation>
    <scope>NUCLEOTIDE SEQUENCE [LARGE SCALE GENOMIC DNA]</scope>
    <source>
        <strain evidence="1 2">NBRC 108638</strain>
    </source>
</reference>
<comment type="caution">
    <text evidence="1">The sequence shown here is derived from an EMBL/GenBank/DDBJ whole genome shotgun (WGS) entry which is preliminary data.</text>
</comment>
<dbReference type="InterPro" id="IPR004401">
    <property type="entry name" value="YbaB/EbfC"/>
</dbReference>